<keyword evidence="4" id="KW-1003">Cell membrane</keyword>
<evidence type="ECO:0000259" key="17">
    <source>
        <dbReference type="PROSITE" id="PS50893"/>
    </source>
</evidence>
<evidence type="ECO:0000256" key="1">
    <source>
        <dbReference type="ARBA" id="ARBA00004202"/>
    </source>
</evidence>
<gene>
    <name evidence="18" type="ORF">LPT13_07680</name>
</gene>
<dbReference type="RefSeq" id="WP_242165242.1">
    <property type="nucleotide sequence ID" value="NZ_JAJMLW010000002.1"/>
</dbReference>
<dbReference type="PROSITE" id="PS50893">
    <property type="entry name" value="ABC_TRANSPORTER_2"/>
    <property type="match status" value="1"/>
</dbReference>
<dbReference type="PANTHER" id="PTHR43297:SF13">
    <property type="entry name" value="NICKEL ABC TRANSPORTER, ATP-BINDING PROTEIN"/>
    <property type="match status" value="1"/>
</dbReference>
<feature type="region of interest" description="Disordered" evidence="16">
    <location>
        <begin position="1"/>
        <end position="71"/>
    </location>
</feature>
<reference evidence="18" key="1">
    <citation type="submission" date="2021-11" db="EMBL/GenBank/DDBJ databases">
        <title>A Novel Adlercreutzia Species, isolated from a Allomyrina dichotoma larva feces.</title>
        <authorList>
            <person name="Suh M.K."/>
        </authorList>
    </citation>
    <scope>NUCLEOTIDE SEQUENCE</scope>
    <source>
        <strain evidence="18">JBNU-10</strain>
    </source>
</reference>
<evidence type="ECO:0000256" key="15">
    <source>
        <dbReference type="ARBA" id="ARBA00048610"/>
    </source>
</evidence>
<keyword evidence="11" id="KW-0472">Membrane</keyword>
<dbReference type="EC" id="7.2.2.11" evidence="13"/>
<dbReference type="InterPro" id="IPR050388">
    <property type="entry name" value="ABC_Ni/Peptide_Import"/>
</dbReference>
<dbReference type="InterPro" id="IPR027417">
    <property type="entry name" value="P-loop_NTPase"/>
</dbReference>
<evidence type="ECO:0000256" key="2">
    <source>
        <dbReference type="ARBA" id="ARBA00005417"/>
    </source>
</evidence>
<dbReference type="Pfam" id="PF00005">
    <property type="entry name" value="ABC_tran"/>
    <property type="match status" value="1"/>
</dbReference>
<dbReference type="SMART" id="SM00382">
    <property type="entry name" value="AAA"/>
    <property type="match status" value="1"/>
</dbReference>
<evidence type="ECO:0000256" key="12">
    <source>
        <dbReference type="ARBA" id="ARBA00038669"/>
    </source>
</evidence>
<evidence type="ECO:0000256" key="13">
    <source>
        <dbReference type="ARBA" id="ARBA00039098"/>
    </source>
</evidence>
<keyword evidence="7 18" id="KW-0067">ATP-binding</keyword>
<keyword evidence="8" id="KW-1278">Translocase</keyword>
<feature type="compositionally biased region" description="Low complexity" evidence="16">
    <location>
        <begin position="355"/>
        <end position="381"/>
    </location>
</feature>
<keyword evidence="9" id="KW-0406">Ion transport</keyword>
<organism evidence="18 19">
    <name type="scientific">Adlercreutzia faecimuris</name>
    <dbReference type="NCBI Taxonomy" id="2897341"/>
    <lineage>
        <taxon>Bacteria</taxon>
        <taxon>Bacillati</taxon>
        <taxon>Actinomycetota</taxon>
        <taxon>Coriobacteriia</taxon>
        <taxon>Eggerthellales</taxon>
        <taxon>Eggerthellaceae</taxon>
        <taxon>Adlercreutzia</taxon>
    </lineage>
</organism>
<comment type="subunit">
    <text evidence="12">The complex is composed of two ATP-binding proteins (NikD and NikE), two transmembrane proteins (NikB and NikC) and a solute-binding protein (NikA).</text>
</comment>
<comment type="caution">
    <text evidence="18">The sequence shown here is derived from an EMBL/GenBank/DDBJ whole genome shotgun (WGS) entry which is preliminary data.</text>
</comment>
<keyword evidence="10" id="KW-0921">Nickel transport</keyword>
<dbReference type="Proteomes" id="UP001430755">
    <property type="component" value="Unassembled WGS sequence"/>
</dbReference>
<evidence type="ECO:0000256" key="7">
    <source>
        <dbReference type="ARBA" id="ARBA00022840"/>
    </source>
</evidence>
<dbReference type="Gene3D" id="3.40.50.300">
    <property type="entry name" value="P-loop containing nucleotide triphosphate hydrolases"/>
    <property type="match status" value="1"/>
</dbReference>
<feature type="domain" description="ABC transporter" evidence="17">
    <location>
        <begin position="75"/>
        <end position="331"/>
    </location>
</feature>
<dbReference type="PANTHER" id="PTHR43297">
    <property type="entry name" value="OLIGOPEPTIDE TRANSPORT ATP-BINDING PROTEIN APPD"/>
    <property type="match status" value="1"/>
</dbReference>
<evidence type="ECO:0000313" key="19">
    <source>
        <dbReference type="Proteomes" id="UP001430755"/>
    </source>
</evidence>
<evidence type="ECO:0000256" key="8">
    <source>
        <dbReference type="ARBA" id="ARBA00022967"/>
    </source>
</evidence>
<evidence type="ECO:0000256" key="16">
    <source>
        <dbReference type="SAM" id="MobiDB-lite"/>
    </source>
</evidence>
<evidence type="ECO:0000256" key="11">
    <source>
        <dbReference type="ARBA" id="ARBA00023136"/>
    </source>
</evidence>
<dbReference type="InterPro" id="IPR003439">
    <property type="entry name" value="ABC_transporter-like_ATP-bd"/>
</dbReference>
<dbReference type="InterPro" id="IPR017871">
    <property type="entry name" value="ABC_transporter-like_CS"/>
</dbReference>
<dbReference type="EMBL" id="JAJMLW010000002">
    <property type="protein sequence ID" value="MCI2242227.1"/>
    <property type="molecule type" value="Genomic_DNA"/>
</dbReference>
<evidence type="ECO:0000313" key="18">
    <source>
        <dbReference type="EMBL" id="MCI2242227.1"/>
    </source>
</evidence>
<keyword evidence="5" id="KW-0533">Nickel</keyword>
<dbReference type="PROSITE" id="PS00211">
    <property type="entry name" value="ABC_TRANSPORTER_1"/>
    <property type="match status" value="1"/>
</dbReference>
<dbReference type="InterPro" id="IPR003593">
    <property type="entry name" value="AAA+_ATPase"/>
</dbReference>
<evidence type="ECO:0000256" key="14">
    <source>
        <dbReference type="ARBA" id="ARBA00044143"/>
    </source>
</evidence>
<dbReference type="GO" id="GO:0005524">
    <property type="term" value="F:ATP binding"/>
    <property type="evidence" value="ECO:0007669"/>
    <property type="project" value="UniProtKB-KW"/>
</dbReference>
<evidence type="ECO:0000256" key="5">
    <source>
        <dbReference type="ARBA" id="ARBA00022596"/>
    </source>
</evidence>
<protein>
    <recommendedName>
        <fullName evidence="14">Nickel import system ATP-binding protein NikD</fullName>
        <ecNumber evidence="13">7.2.2.11</ecNumber>
    </recommendedName>
</protein>
<evidence type="ECO:0000256" key="9">
    <source>
        <dbReference type="ARBA" id="ARBA00023065"/>
    </source>
</evidence>
<feature type="compositionally biased region" description="Gly residues" evidence="16">
    <location>
        <begin position="9"/>
        <end position="21"/>
    </location>
</feature>
<comment type="similarity">
    <text evidence="2">Belongs to the ABC transporter superfamily.</text>
</comment>
<keyword evidence="19" id="KW-1185">Reference proteome</keyword>
<dbReference type="SUPFAM" id="SSF52540">
    <property type="entry name" value="P-loop containing nucleoside triphosphate hydrolases"/>
    <property type="match status" value="1"/>
</dbReference>
<feature type="compositionally biased region" description="Low complexity" evidence="16">
    <location>
        <begin position="22"/>
        <end position="55"/>
    </location>
</feature>
<proteinExistence type="inferred from homology"/>
<name>A0ABS9WIZ5_9ACTN</name>
<evidence type="ECO:0000256" key="4">
    <source>
        <dbReference type="ARBA" id="ARBA00022475"/>
    </source>
</evidence>
<comment type="catalytic activity">
    <reaction evidence="15">
        <text>Ni(2+)(out) + ATP + H2O = Ni(2+)(in) + ADP + phosphate + H(+)</text>
        <dbReference type="Rhea" id="RHEA:15557"/>
        <dbReference type="ChEBI" id="CHEBI:15377"/>
        <dbReference type="ChEBI" id="CHEBI:15378"/>
        <dbReference type="ChEBI" id="CHEBI:30616"/>
        <dbReference type="ChEBI" id="CHEBI:43474"/>
        <dbReference type="ChEBI" id="CHEBI:49786"/>
        <dbReference type="ChEBI" id="CHEBI:456216"/>
        <dbReference type="EC" id="7.2.2.11"/>
    </reaction>
    <physiologicalReaction direction="left-to-right" evidence="15">
        <dbReference type="Rhea" id="RHEA:15558"/>
    </physiologicalReaction>
</comment>
<evidence type="ECO:0000256" key="10">
    <source>
        <dbReference type="ARBA" id="ARBA00023112"/>
    </source>
</evidence>
<feature type="region of interest" description="Disordered" evidence="16">
    <location>
        <begin position="344"/>
        <end position="395"/>
    </location>
</feature>
<comment type="subcellular location">
    <subcellularLocation>
        <location evidence="1">Cell membrane</location>
        <topology evidence="1">Peripheral membrane protein</topology>
    </subcellularLocation>
</comment>
<evidence type="ECO:0000256" key="3">
    <source>
        <dbReference type="ARBA" id="ARBA00022448"/>
    </source>
</evidence>
<sequence>MSADEMRKPGGGSGAVLGGPGAAPSSAEPGAAGAAPAAGDPGTAPHEALDHGASAVHHHHSHAPGSRHGHGHHLLQVEGLTVAFRMYDDAAGSFLTAPQRDVEVIHDLSISVHEGEVVAVVGASGSGKSLLADAVMGLFEPNASVRGRIWFDGEPQDAASLAALRGRGISLVPQSTASLDPLMPVGRQVEGAPRGRGAARRADARRRAARRAELFERYGLAPEVARLYPHELSGGMARRVLLCCALMDEPRLIVADEPTPGLDLPLAVRALADLRAFADAGGGVMLITHDIELALAVADRVAVFRDGTVVEETAVASFADPALLAHPFSRALWHALPEHDFAAGDDALTDGEGAGPAAAADGGLPGAVGAPADGPWGAGAPLTEADVEADEEDPC</sequence>
<keyword evidence="6" id="KW-0547">Nucleotide-binding</keyword>
<evidence type="ECO:0000256" key="6">
    <source>
        <dbReference type="ARBA" id="ARBA00022741"/>
    </source>
</evidence>
<feature type="compositionally biased region" description="Basic residues" evidence="16">
    <location>
        <begin position="56"/>
        <end position="71"/>
    </location>
</feature>
<keyword evidence="3" id="KW-0813">Transport</keyword>
<accession>A0ABS9WIZ5</accession>
<feature type="compositionally biased region" description="Acidic residues" evidence="16">
    <location>
        <begin position="385"/>
        <end position="395"/>
    </location>
</feature>